<dbReference type="EMBL" id="JAIVGD010000001">
    <property type="protein sequence ID" value="KAH0783998.1"/>
    <property type="molecule type" value="Genomic_DNA"/>
</dbReference>
<accession>A0ABQ7WTC3</accession>
<evidence type="ECO:0000313" key="1">
    <source>
        <dbReference type="EMBL" id="KAH0783998.1"/>
    </source>
</evidence>
<evidence type="ECO:0000313" key="2">
    <source>
        <dbReference type="Proteomes" id="UP000826656"/>
    </source>
</evidence>
<sequence length="70" mass="8120">MIAWNNRFSRSRGSDIKKGFGWLEITYGRTYMLFGKRSALPRGPDLAKVQDELEVCYHPCVGLLYLYFAL</sequence>
<proteinExistence type="predicted"/>
<gene>
    <name evidence="1" type="ORF">KY290_003596</name>
</gene>
<protein>
    <submittedName>
        <fullName evidence="1">Uncharacterized protein</fullName>
    </submittedName>
</protein>
<organism evidence="1 2">
    <name type="scientific">Solanum tuberosum</name>
    <name type="common">Potato</name>
    <dbReference type="NCBI Taxonomy" id="4113"/>
    <lineage>
        <taxon>Eukaryota</taxon>
        <taxon>Viridiplantae</taxon>
        <taxon>Streptophyta</taxon>
        <taxon>Embryophyta</taxon>
        <taxon>Tracheophyta</taxon>
        <taxon>Spermatophyta</taxon>
        <taxon>Magnoliopsida</taxon>
        <taxon>eudicotyledons</taxon>
        <taxon>Gunneridae</taxon>
        <taxon>Pentapetalae</taxon>
        <taxon>asterids</taxon>
        <taxon>lamiids</taxon>
        <taxon>Solanales</taxon>
        <taxon>Solanaceae</taxon>
        <taxon>Solanoideae</taxon>
        <taxon>Solaneae</taxon>
        <taxon>Solanum</taxon>
    </lineage>
</organism>
<comment type="caution">
    <text evidence="1">The sequence shown here is derived from an EMBL/GenBank/DDBJ whole genome shotgun (WGS) entry which is preliminary data.</text>
</comment>
<name>A0ABQ7WTC3_SOLTU</name>
<dbReference type="Proteomes" id="UP000826656">
    <property type="component" value="Unassembled WGS sequence"/>
</dbReference>
<reference evidence="1 2" key="1">
    <citation type="journal article" date="2021" name="bioRxiv">
        <title>Chromosome-scale and haplotype-resolved genome assembly of a tetraploid potato cultivar.</title>
        <authorList>
            <person name="Sun H."/>
            <person name="Jiao W.-B."/>
            <person name="Krause K."/>
            <person name="Campoy J.A."/>
            <person name="Goel M."/>
            <person name="Folz-Donahue K."/>
            <person name="Kukat C."/>
            <person name="Huettel B."/>
            <person name="Schneeberger K."/>
        </authorList>
    </citation>
    <scope>NUCLEOTIDE SEQUENCE [LARGE SCALE GENOMIC DNA]</scope>
    <source>
        <strain evidence="1">SolTubOtavaFocal</strain>
        <tissue evidence="1">Leaves</tissue>
    </source>
</reference>
<keyword evidence="2" id="KW-1185">Reference proteome</keyword>